<protein>
    <submittedName>
        <fullName evidence="1">Uncharacterized protein</fullName>
    </submittedName>
</protein>
<proteinExistence type="predicted"/>
<dbReference type="AlphaFoldDB" id="A0A426Y9R1"/>
<dbReference type="EMBL" id="AMZH03013934">
    <property type="protein sequence ID" value="RRT48482.1"/>
    <property type="molecule type" value="Genomic_DNA"/>
</dbReference>
<sequence length="116" mass="13119">MAFVEPFDSIKIVPRHFSEQCNEQKWKRTYALTVKRQRRTSASGWEQGLQFRLVLLGTGGTYRSARLSVRGPPATEWYCQKSTVDGRLREESTVGGRLREKLTVGGRLKEKSTAGG</sequence>
<dbReference type="Proteomes" id="UP000287651">
    <property type="component" value="Unassembled WGS sequence"/>
</dbReference>
<evidence type="ECO:0000313" key="2">
    <source>
        <dbReference type="Proteomes" id="UP000287651"/>
    </source>
</evidence>
<comment type="caution">
    <text evidence="1">The sequence shown here is derived from an EMBL/GenBank/DDBJ whole genome shotgun (WGS) entry which is preliminary data.</text>
</comment>
<reference evidence="1 2" key="1">
    <citation type="journal article" date="2014" name="Agronomy (Basel)">
        <title>A Draft Genome Sequence for Ensete ventricosum, the Drought-Tolerant Tree Against Hunger.</title>
        <authorList>
            <person name="Harrison J."/>
            <person name="Moore K.A."/>
            <person name="Paszkiewicz K."/>
            <person name="Jones T."/>
            <person name="Grant M."/>
            <person name="Ambacheew D."/>
            <person name="Muzemil S."/>
            <person name="Studholme D.J."/>
        </authorList>
    </citation>
    <scope>NUCLEOTIDE SEQUENCE [LARGE SCALE GENOMIC DNA]</scope>
</reference>
<name>A0A426Y9R1_ENSVE</name>
<organism evidence="1 2">
    <name type="scientific">Ensete ventricosum</name>
    <name type="common">Abyssinian banana</name>
    <name type="synonym">Musa ensete</name>
    <dbReference type="NCBI Taxonomy" id="4639"/>
    <lineage>
        <taxon>Eukaryota</taxon>
        <taxon>Viridiplantae</taxon>
        <taxon>Streptophyta</taxon>
        <taxon>Embryophyta</taxon>
        <taxon>Tracheophyta</taxon>
        <taxon>Spermatophyta</taxon>
        <taxon>Magnoliopsida</taxon>
        <taxon>Liliopsida</taxon>
        <taxon>Zingiberales</taxon>
        <taxon>Musaceae</taxon>
        <taxon>Ensete</taxon>
    </lineage>
</organism>
<evidence type="ECO:0000313" key="1">
    <source>
        <dbReference type="EMBL" id="RRT48482.1"/>
    </source>
</evidence>
<accession>A0A426Y9R1</accession>
<gene>
    <name evidence="1" type="ORF">B296_00032434</name>
</gene>